<dbReference type="AlphaFoldDB" id="A0A9E6SXV5"/>
<sequence length="144" mass="16549">MNKRKGAKMNTKIVDTGVIQTDYFLNGTAQKLYFRKTYTGIFIYGSSSSVTLTNHFEVVIYALIEKKIIEPNHTSTGHCVFYRNSENEWDQISFEKTQGKISCKWIGETVSDEDISILIEKTTRLPKAKLPMRRDFGKRLVGWG</sequence>
<accession>A0A9E6SXV5</accession>
<dbReference type="EMBL" id="CP071137">
    <property type="protein sequence ID" value="QWY77843.1"/>
    <property type="molecule type" value="Genomic_DNA"/>
</dbReference>
<proteinExistence type="predicted"/>
<evidence type="ECO:0000313" key="2">
    <source>
        <dbReference type="Proteomes" id="UP000683551"/>
    </source>
</evidence>
<dbReference type="Proteomes" id="UP000683551">
    <property type="component" value="Chromosome"/>
</dbReference>
<reference evidence="1" key="1">
    <citation type="submission" date="2021-02" db="EMBL/GenBank/DDBJ databases">
        <title>Comparative genomics of Ferrovum myxofaciens strains, predominant extremophile bacteria forming large biofilm stalactites in acid mine ecosystems.</title>
        <authorList>
            <person name="Burkartova K."/>
            <person name="Ridl J."/>
            <person name="Pajer P."/>
            <person name="Falteisek L."/>
        </authorList>
    </citation>
    <scope>NUCLEOTIDE SEQUENCE</scope>
    <source>
        <strain evidence="1">MI1III</strain>
    </source>
</reference>
<protein>
    <submittedName>
        <fullName evidence="1">Uncharacterized protein</fullName>
    </submittedName>
</protein>
<evidence type="ECO:0000313" key="1">
    <source>
        <dbReference type="EMBL" id="QWY77843.1"/>
    </source>
</evidence>
<name>A0A9E6SXV5_9PROT</name>
<gene>
    <name evidence="1" type="ORF">JZL65_01775</name>
</gene>
<organism evidence="1 2">
    <name type="scientific">Ferrovum myxofaciens</name>
    <dbReference type="NCBI Taxonomy" id="416213"/>
    <lineage>
        <taxon>Bacteria</taxon>
        <taxon>Pseudomonadati</taxon>
        <taxon>Pseudomonadota</taxon>
        <taxon>Betaproteobacteria</taxon>
        <taxon>Ferrovales</taxon>
        <taxon>Ferrovaceae</taxon>
        <taxon>Ferrovum</taxon>
    </lineage>
</organism>
<dbReference type="RefSeq" id="WP_273145363.1">
    <property type="nucleotide sequence ID" value="NZ_CP053675.1"/>
</dbReference>